<dbReference type="AlphaFoldDB" id="A0A6A6T078"/>
<keyword evidence="2" id="KW-1185">Reference proteome</keyword>
<sequence length="147" mass="16084">MLTPSLFTIPLTLPGHCQRNPSFRSRNLQRLRTLGLFLYLTYNLHLLPLTADCLSPHTLSHCSLPLTAYSLSLHTSPTSPHLIQPRNPSSLKLHFTTPAIPETPAPLPGPALSPLLGSYRPQPCLIKPLALPPRSDSRGLSHNPAIP</sequence>
<protein>
    <submittedName>
        <fullName evidence="1">Uncharacterized protein</fullName>
    </submittedName>
</protein>
<evidence type="ECO:0000313" key="2">
    <source>
        <dbReference type="Proteomes" id="UP000799324"/>
    </source>
</evidence>
<reference evidence="1" key="1">
    <citation type="journal article" date="2020" name="Stud. Mycol.">
        <title>101 Dothideomycetes genomes: a test case for predicting lifestyles and emergence of pathogens.</title>
        <authorList>
            <person name="Haridas S."/>
            <person name="Albert R."/>
            <person name="Binder M."/>
            <person name="Bloem J."/>
            <person name="Labutti K."/>
            <person name="Salamov A."/>
            <person name="Andreopoulos B."/>
            <person name="Baker S."/>
            <person name="Barry K."/>
            <person name="Bills G."/>
            <person name="Bluhm B."/>
            <person name="Cannon C."/>
            <person name="Castanera R."/>
            <person name="Culley D."/>
            <person name="Daum C."/>
            <person name="Ezra D."/>
            <person name="Gonzalez J."/>
            <person name="Henrissat B."/>
            <person name="Kuo A."/>
            <person name="Liang C."/>
            <person name="Lipzen A."/>
            <person name="Lutzoni F."/>
            <person name="Magnuson J."/>
            <person name="Mondo S."/>
            <person name="Nolan M."/>
            <person name="Ohm R."/>
            <person name="Pangilinan J."/>
            <person name="Park H.-J."/>
            <person name="Ramirez L."/>
            <person name="Alfaro M."/>
            <person name="Sun H."/>
            <person name="Tritt A."/>
            <person name="Yoshinaga Y."/>
            <person name="Zwiers L.-H."/>
            <person name="Turgeon B."/>
            <person name="Goodwin S."/>
            <person name="Spatafora J."/>
            <person name="Crous P."/>
            <person name="Grigoriev I."/>
        </authorList>
    </citation>
    <scope>NUCLEOTIDE SEQUENCE</scope>
    <source>
        <strain evidence="1">CBS 122681</strain>
    </source>
</reference>
<organism evidence="1 2">
    <name type="scientific">Lophiostoma macrostomum CBS 122681</name>
    <dbReference type="NCBI Taxonomy" id="1314788"/>
    <lineage>
        <taxon>Eukaryota</taxon>
        <taxon>Fungi</taxon>
        <taxon>Dikarya</taxon>
        <taxon>Ascomycota</taxon>
        <taxon>Pezizomycotina</taxon>
        <taxon>Dothideomycetes</taxon>
        <taxon>Pleosporomycetidae</taxon>
        <taxon>Pleosporales</taxon>
        <taxon>Lophiostomataceae</taxon>
        <taxon>Lophiostoma</taxon>
    </lineage>
</organism>
<evidence type="ECO:0000313" key="1">
    <source>
        <dbReference type="EMBL" id="KAF2652283.1"/>
    </source>
</evidence>
<name>A0A6A6T078_9PLEO</name>
<dbReference type="EMBL" id="MU004406">
    <property type="protein sequence ID" value="KAF2652283.1"/>
    <property type="molecule type" value="Genomic_DNA"/>
</dbReference>
<dbReference type="Proteomes" id="UP000799324">
    <property type="component" value="Unassembled WGS sequence"/>
</dbReference>
<proteinExistence type="predicted"/>
<accession>A0A6A6T078</accession>
<gene>
    <name evidence="1" type="ORF">K491DRAFT_57127</name>
</gene>